<accession>A0A448X1I6</accession>
<sequence>MTPSLSQSPRFSLWSAHQPQMATFLLTRHLVQQPATCWDSPSLQSHSLPQSHYLTTRYSARLTVLRQRGVSGCLDFVTFATCLID</sequence>
<protein>
    <submittedName>
        <fullName evidence="1">Uncharacterized protein</fullName>
    </submittedName>
</protein>
<reference evidence="1" key="1">
    <citation type="submission" date="2018-11" db="EMBL/GenBank/DDBJ databases">
        <authorList>
            <consortium name="Pathogen Informatics"/>
        </authorList>
    </citation>
    <scope>NUCLEOTIDE SEQUENCE</scope>
</reference>
<dbReference type="AlphaFoldDB" id="A0A448X1I6"/>
<dbReference type="Proteomes" id="UP000784294">
    <property type="component" value="Unassembled WGS sequence"/>
</dbReference>
<evidence type="ECO:0000313" key="1">
    <source>
        <dbReference type="EMBL" id="VEL25459.1"/>
    </source>
</evidence>
<proteinExistence type="predicted"/>
<name>A0A448X1I6_9PLAT</name>
<keyword evidence="2" id="KW-1185">Reference proteome</keyword>
<evidence type="ECO:0000313" key="2">
    <source>
        <dbReference type="Proteomes" id="UP000784294"/>
    </source>
</evidence>
<organism evidence="1 2">
    <name type="scientific">Protopolystoma xenopodis</name>
    <dbReference type="NCBI Taxonomy" id="117903"/>
    <lineage>
        <taxon>Eukaryota</taxon>
        <taxon>Metazoa</taxon>
        <taxon>Spiralia</taxon>
        <taxon>Lophotrochozoa</taxon>
        <taxon>Platyhelminthes</taxon>
        <taxon>Monogenea</taxon>
        <taxon>Polyopisthocotylea</taxon>
        <taxon>Polystomatidea</taxon>
        <taxon>Polystomatidae</taxon>
        <taxon>Protopolystoma</taxon>
    </lineage>
</organism>
<gene>
    <name evidence="1" type="ORF">PXEA_LOCUS18899</name>
</gene>
<comment type="caution">
    <text evidence="1">The sequence shown here is derived from an EMBL/GenBank/DDBJ whole genome shotgun (WGS) entry which is preliminary data.</text>
</comment>
<dbReference type="EMBL" id="CAAALY010074093">
    <property type="protein sequence ID" value="VEL25459.1"/>
    <property type="molecule type" value="Genomic_DNA"/>
</dbReference>